<dbReference type="InterPro" id="IPR015077">
    <property type="entry name" value="DUF1858"/>
</dbReference>
<evidence type="ECO:0000313" key="3">
    <source>
        <dbReference type="Proteomes" id="UP001400965"/>
    </source>
</evidence>
<comment type="caution">
    <text evidence="2">The sequence shown here is derived from an EMBL/GenBank/DDBJ whole genome shotgun (WGS) entry which is preliminary data.</text>
</comment>
<dbReference type="PANTHER" id="PTHR39341:SF1">
    <property type="entry name" value="DUF1858 DOMAIN-CONTAINING PROTEIN"/>
    <property type="match status" value="1"/>
</dbReference>
<dbReference type="PANTHER" id="PTHR39341">
    <property type="entry name" value="BSL7085 PROTEIN"/>
    <property type="match status" value="1"/>
</dbReference>
<keyword evidence="3" id="KW-1185">Reference proteome</keyword>
<reference evidence="2 3" key="1">
    <citation type="journal article" date="2019" name="Int. J. Syst. Evol. Microbiol.">
        <title>The Global Catalogue of Microorganisms (GCM) 10K type strain sequencing project: providing services to taxonomists for standard genome sequencing and annotation.</title>
        <authorList>
            <consortium name="The Broad Institute Genomics Platform"/>
            <consortium name="The Broad Institute Genome Sequencing Center for Infectious Disease"/>
            <person name="Wu L."/>
            <person name="Ma J."/>
        </authorList>
    </citation>
    <scope>NUCLEOTIDE SEQUENCE [LARGE SCALE GENOMIC DNA]</scope>
    <source>
        <strain evidence="2 3">JCM 6486</strain>
    </source>
</reference>
<dbReference type="InterPro" id="IPR038062">
    <property type="entry name" value="ScdA-like_N_sf"/>
</dbReference>
<evidence type="ECO:0000313" key="2">
    <source>
        <dbReference type="EMBL" id="GAA0861478.1"/>
    </source>
</evidence>
<name>A0ABN1LXA3_9FIRM</name>
<accession>A0ABN1LXA3</accession>
<dbReference type="NCBIfam" id="TIGR03980">
    <property type="entry name" value="prismane_assoc"/>
    <property type="match status" value="1"/>
</dbReference>
<dbReference type="Proteomes" id="UP001400965">
    <property type="component" value="Unassembled WGS sequence"/>
</dbReference>
<dbReference type="Gene3D" id="1.10.3910.10">
    <property type="entry name" value="SP0561-like"/>
    <property type="match status" value="1"/>
</dbReference>
<organism evidence="2 3">
    <name type="scientific">Paraclostridium tenue</name>
    <dbReference type="NCBI Taxonomy" id="1737"/>
    <lineage>
        <taxon>Bacteria</taxon>
        <taxon>Bacillati</taxon>
        <taxon>Bacillota</taxon>
        <taxon>Clostridia</taxon>
        <taxon>Peptostreptococcales</taxon>
        <taxon>Peptostreptococcaceae</taxon>
        <taxon>Paraclostridium</taxon>
    </lineage>
</organism>
<protein>
    <submittedName>
        <fullName evidence="2">DUF1858 domain-containing protein</fullName>
    </submittedName>
</protein>
<feature type="domain" description="DUF1858" evidence="1">
    <location>
        <begin position="3"/>
        <end position="56"/>
    </location>
</feature>
<dbReference type="Pfam" id="PF08984">
    <property type="entry name" value="DUF1858"/>
    <property type="match status" value="1"/>
</dbReference>
<dbReference type="InterPro" id="IPR023883">
    <property type="entry name" value="CHP03980_redox-disulphide"/>
</dbReference>
<dbReference type="SUPFAM" id="SSF140683">
    <property type="entry name" value="SP0561-like"/>
    <property type="match status" value="1"/>
</dbReference>
<proteinExistence type="predicted"/>
<evidence type="ECO:0000259" key="1">
    <source>
        <dbReference type="Pfam" id="PF08984"/>
    </source>
</evidence>
<gene>
    <name evidence="2" type="ORF">GCM10008917_02970</name>
</gene>
<sequence>MKIDKNILIGELISKKPEVVDVLMKYEMGCLGCPSAQMETLEQAAYIHGIDLEELLQKLNEI</sequence>
<dbReference type="EMBL" id="BAAACP010000001">
    <property type="protein sequence ID" value="GAA0861478.1"/>
    <property type="molecule type" value="Genomic_DNA"/>
</dbReference>
<dbReference type="RefSeq" id="WP_346041391.1">
    <property type="nucleotide sequence ID" value="NZ_BAAACP010000001.1"/>
</dbReference>